<gene>
    <name evidence="3" type="ORF">QFW77_11850</name>
</gene>
<dbReference type="InterPro" id="IPR001447">
    <property type="entry name" value="Arylamine_N-AcTrfase"/>
</dbReference>
<dbReference type="PANTHER" id="PTHR11786:SF0">
    <property type="entry name" value="ARYLAMINE N-ACETYLTRANSFERASE 4-RELATED"/>
    <property type="match status" value="1"/>
</dbReference>
<dbReference type="Pfam" id="PF00797">
    <property type="entry name" value="Acetyltransf_2"/>
    <property type="match status" value="1"/>
</dbReference>
<keyword evidence="4" id="KW-1185">Reference proteome</keyword>
<dbReference type="PANTHER" id="PTHR11786">
    <property type="entry name" value="N-HYDROXYARYLAMINE O-ACETYLTRANSFERASE"/>
    <property type="match status" value="1"/>
</dbReference>
<dbReference type="RefSeq" id="WP_280574925.1">
    <property type="nucleotide sequence ID" value="NZ_JARXRM010000035.1"/>
</dbReference>
<comment type="caution">
    <text evidence="3">The sequence shown here is derived from an EMBL/GenBank/DDBJ whole genome shotgun (WGS) entry which is preliminary data.</text>
</comment>
<dbReference type="PRINTS" id="PR01543">
    <property type="entry name" value="ANATRNSFRASE"/>
</dbReference>
<sequence>MPSKLQFRDAYLQRLGHAQPPPPTLDTLRELQQRHTAEFPFETLSTLLGEPVPLDLPALERKLLHDRRGGYCYELNGLFMALLRELGYEVRALAGRVVMDGGADAARTHLLLLVTVDGVRHLADVGFGGLVPTAPLLLDDRGEQATPHESYRLDHDDGEYALHARVMGEWRPLYRFDLQPQSAVDCEVGNWYVSTHPASPFLGHLRAARTGPGIRKVLLNGRYSLHRIGERSERRELPDADAVLEVLGREFDLHPPQDPGLREAIARRIEQDRLAEGAAQRPHAATVRA</sequence>
<reference evidence="3 4" key="1">
    <citation type="submission" date="2023-04" db="EMBL/GenBank/DDBJ databases">
        <title>Luteimonas endophyticus RD2P54.</title>
        <authorList>
            <person name="Sun J.-Q."/>
        </authorList>
    </citation>
    <scope>NUCLEOTIDE SEQUENCE [LARGE SCALE GENOMIC DNA]</scope>
    <source>
        <strain evidence="3 4">RD2P54</strain>
    </source>
</reference>
<dbReference type="Gene3D" id="3.30.2140.10">
    <property type="entry name" value="Arylamine N-acetyltransferase"/>
    <property type="match status" value="1"/>
</dbReference>
<dbReference type="Gene3D" id="2.40.128.150">
    <property type="entry name" value="Cysteine proteinases"/>
    <property type="match status" value="1"/>
</dbReference>
<accession>A0ABT6JA30</accession>
<dbReference type="Proteomes" id="UP001156940">
    <property type="component" value="Unassembled WGS sequence"/>
</dbReference>
<name>A0ABT6JA30_9GAMM</name>
<evidence type="ECO:0000256" key="2">
    <source>
        <dbReference type="RuleBase" id="RU003452"/>
    </source>
</evidence>
<dbReference type="SUPFAM" id="SSF54001">
    <property type="entry name" value="Cysteine proteinases"/>
    <property type="match status" value="1"/>
</dbReference>
<comment type="similarity">
    <text evidence="1 2">Belongs to the arylamine N-acetyltransferase family.</text>
</comment>
<evidence type="ECO:0000256" key="1">
    <source>
        <dbReference type="ARBA" id="ARBA00006547"/>
    </source>
</evidence>
<evidence type="ECO:0000313" key="3">
    <source>
        <dbReference type="EMBL" id="MDH5823680.1"/>
    </source>
</evidence>
<organism evidence="3 4">
    <name type="scientific">Luteimonas endophytica</name>
    <dbReference type="NCBI Taxonomy" id="3042023"/>
    <lineage>
        <taxon>Bacteria</taxon>
        <taxon>Pseudomonadati</taxon>
        <taxon>Pseudomonadota</taxon>
        <taxon>Gammaproteobacteria</taxon>
        <taxon>Lysobacterales</taxon>
        <taxon>Lysobacteraceae</taxon>
        <taxon>Luteimonas</taxon>
    </lineage>
</organism>
<dbReference type="InterPro" id="IPR038765">
    <property type="entry name" value="Papain-like_cys_pep_sf"/>
</dbReference>
<proteinExistence type="inferred from homology"/>
<dbReference type="EMBL" id="JARXRM010000035">
    <property type="protein sequence ID" value="MDH5823680.1"/>
    <property type="molecule type" value="Genomic_DNA"/>
</dbReference>
<evidence type="ECO:0000313" key="4">
    <source>
        <dbReference type="Proteomes" id="UP001156940"/>
    </source>
</evidence>
<protein>
    <submittedName>
        <fullName evidence="3">Arylamine N-acetyltransferase</fullName>
    </submittedName>
</protein>